<dbReference type="PROSITE" id="PS01040">
    <property type="entry name" value="SBP_BACTERIAL_5"/>
    <property type="match status" value="1"/>
</dbReference>
<dbReference type="PANTHER" id="PTHR30290:SF9">
    <property type="entry name" value="OLIGOPEPTIDE-BINDING PROTEIN APPA"/>
    <property type="match status" value="1"/>
</dbReference>
<evidence type="ECO:0000313" key="6">
    <source>
        <dbReference type="EMBL" id="MBB5363566.1"/>
    </source>
</evidence>
<evidence type="ECO:0000256" key="1">
    <source>
        <dbReference type="ARBA" id="ARBA00005695"/>
    </source>
</evidence>
<keyword evidence="2" id="KW-0813">Transport</keyword>
<organism evidence="6 7">
    <name type="scientific">Deinococcus humi</name>
    <dbReference type="NCBI Taxonomy" id="662880"/>
    <lineage>
        <taxon>Bacteria</taxon>
        <taxon>Thermotogati</taxon>
        <taxon>Deinococcota</taxon>
        <taxon>Deinococci</taxon>
        <taxon>Deinococcales</taxon>
        <taxon>Deinococcaceae</taxon>
        <taxon>Deinococcus</taxon>
    </lineage>
</organism>
<dbReference type="GO" id="GO:0042597">
    <property type="term" value="C:periplasmic space"/>
    <property type="evidence" value="ECO:0007669"/>
    <property type="project" value="UniProtKB-ARBA"/>
</dbReference>
<dbReference type="Gene3D" id="3.40.190.10">
    <property type="entry name" value="Periplasmic binding protein-like II"/>
    <property type="match status" value="1"/>
</dbReference>
<dbReference type="Proteomes" id="UP000552709">
    <property type="component" value="Unassembled WGS sequence"/>
</dbReference>
<dbReference type="CDD" id="cd08493">
    <property type="entry name" value="PBP2_DppA_like"/>
    <property type="match status" value="1"/>
</dbReference>
<dbReference type="InterPro" id="IPR030678">
    <property type="entry name" value="Peptide/Ni-bd"/>
</dbReference>
<dbReference type="PANTHER" id="PTHR30290">
    <property type="entry name" value="PERIPLASMIC BINDING COMPONENT OF ABC TRANSPORTER"/>
    <property type="match status" value="1"/>
</dbReference>
<feature type="domain" description="Solute-binding protein family 5" evidence="5">
    <location>
        <begin position="67"/>
        <end position="447"/>
    </location>
</feature>
<reference evidence="6 7" key="1">
    <citation type="submission" date="2020-08" db="EMBL/GenBank/DDBJ databases">
        <title>Genomic Encyclopedia of Type Strains, Phase IV (KMG-IV): sequencing the most valuable type-strain genomes for metagenomic binning, comparative biology and taxonomic classification.</title>
        <authorList>
            <person name="Goeker M."/>
        </authorList>
    </citation>
    <scope>NUCLEOTIDE SEQUENCE [LARGE SCALE GENOMIC DNA]</scope>
    <source>
        <strain evidence="6 7">DSM 27939</strain>
    </source>
</reference>
<sequence>MKPFLALCTALLLASAGHAAATTLVYAANGDPVTFDSGNITDGVSVIYQLQVYDTLVGFVDGTTDTRPALATSWKPNANATSWTFNLRRNVKFHDGTPFNADAVLFNWNRFWDPAAPNGYRDQGRTYDIVTSLLGGFKGQPNAIIKNIVKVDDFTVRFDLNKPSTVFAQVVGTGFFGIASPTAVKAQGAKYGTPASKPVGTGPFIFGAWKTGDRVTYTRNPNYWGTKAKVDTLIVRGIKDASQRLNELKAGSVDLVGDINPDSLKALKADSNLQVVLRPSFNVGFISLNNRNQYLKNDKVRQAISMAINKPAIVEAFWNGLGTSNASFLPKALAWANSKNVPADYKFDPAAAKKLLAEAGYPNGFTLDFWYLPIARPFFPLPKPIAEAISADLSAIGIKVNLKTEDYAKYLKDRYQEPGFDIYMIGWTGDYGDPDNFYSAFYGPGGSDDINWNPPELNALLEKGRATVARDDKAKIYAQIQEMTYNANYRIPIVHSQPLGAARTYVKGWIANPLGTGALNNVSVPGKK</sequence>
<evidence type="ECO:0000256" key="4">
    <source>
        <dbReference type="SAM" id="SignalP"/>
    </source>
</evidence>
<dbReference type="AlphaFoldDB" id="A0A7W8JXJ3"/>
<evidence type="ECO:0000256" key="3">
    <source>
        <dbReference type="ARBA" id="ARBA00022729"/>
    </source>
</evidence>
<evidence type="ECO:0000256" key="2">
    <source>
        <dbReference type="ARBA" id="ARBA00022448"/>
    </source>
</evidence>
<accession>A0A7W8JXJ3</accession>
<dbReference type="Pfam" id="PF00496">
    <property type="entry name" value="SBP_bac_5"/>
    <property type="match status" value="1"/>
</dbReference>
<comment type="caution">
    <text evidence="6">The sequence shown here is derived from an EMBL/GenBank/DDBJ whole genome shotgun (WGS) entry which is preliminary data.</text>
</comment>
<dbReference type="GO" id="GO:1904680">
    <property type="term" value="F:peptide transmembrane transporter activity"/>
    <property type="evidence" value="ECO:0007669"/>
    <property type="project" value="TreeGrafter"/>
</dbReference>
<dbReference type="InterPro" id="IPR039424">
    <property type="entry name" value="SBP_5"/>
</dbReference>
<feature type="signal peptide" evidence="4">
    <location>
        <begin position="1"/>
        <end position="27"/>
    </location>
</feature>
<keyword evidence="3 4" id="KW-0732">Signal</keyword>
<dbReference type="SUPFAM" id="SSF53850">
    <property type="entry name" value="Periplasmic binding protein-like II"/>
    <property type="match status" value="1"/>
</dbReference>
<feature type="chain" id="PRO_5030785567" evidence="4">
    <location>
        <begin position="28"/>
        <end position="528"/>
    </location>
</feature>
<gene>
    <name evidence="6" type="ORF">HNQ08_002672</name>
</gene>
<protein>
    <submittedName>
        <fullName evidence="6">Peptide/nickel transport system substrate-binding protein</fullName>
    </submittedName>
</protein>
<comment type="similarity">
    <text evidence="1">Belongs to the bacterial solute-binding protein 5 family.</text>
</comment>
<dbReference type="GO" id="GO:0015833">
    <property type="term" value="P:peptide transport"/>
    <property type="evidence" value="ECO:0007669"/>
    <property type="project" value="TreeGrafter"/>
</dbReference>
<dbReference type="PIRSF" id="PIRSF002741">
    <property type="entry name" value="MppA"/>
    <property type="match status" value="1"/>
</dbReference>
<evidence type="ECO:0000313" key="7">
    <source>
        <dbReference type="Proteomes" id="UP000552709"/>
    </source>
</evidence>
<dbReference type="RefSeq" id="WP_184132723.1">
    <property type="nucleotide sequence ID" value="NZ_JACHFL010000006.1"/>
</dbReference>
<keyword evidence="7" id="KW-1185">Reference proteome</keyword>
<evidence type="ECO:0000259" key="5">
    <source>
        <dbReference type="Pfam" id="PF00496"/>
    </source>
</evidence>
<dbReference type="Gene3D" id="3.90.76.10">
    <property type="entry name" value="Dipeptide-binding Protein, Domain 1"/>
    <property type="match status" value="1"/>
</dbReference>
<dbReference type="InterPro" id="IPR023765">
    <property type="entry name" value="SBP_5_CS"/>
</dbReference>
<dbReference type="InterPro" id="IPR000914">
    <property type="entry name" value="SBP_5_dom"/>
</dbReference>
<dbReference type="EMBL" id="JACHFL010000006">
    <property type="protein sequence ID" value="MBB5363566.1"/>
    <property type="molecule type" value="Genomic_DNA"/>
</dbReference>
<dbReference type="GO" id="GO:0043190">
    <property type="term" value="C:ATP-binding cassette (ABC) transporter complex"/>
    <property type="evidence" value="ECO:0007669"/>
    <property type="project" value="InterPro"/>
</dbReference>
<proteinExistence type="inferred from homology"/>
<dbReference type="Gene3D" id="3.10.105.10">
    <property type="entry name" value="Dipeptide-binding Protein, Domain 3"/>
    <property type="match status" value="1"/>
</dbReference>
<name>A0A7W8JXJ3_9DEIO</name>